<keyword evidence="2" id="KW-1185">Reference proteome</keyword>
<reference evidence="1 2" key="1">
    <citation type="submission" date="2021-11" db="EMBL/GenBank/DDBJ databases">
        <authorList>
            <person name="Liang Q."/>
            <person name="Mou H."/>
            <person name="Liu Z."/>
        </authorList>
    </citation>
    <scope>NUCLEOTIDE SEQUENCE [LARGE SCALE GENOMIC DNA]</scope>
    <source>
        <strain evidence="1 2">CHU3</strain>
    </source>
</reference>
<evidence type="ECO:0000313" key="1">
    <source>
        <dbReference type="EMBL" id="MCV2368888.1"/>
    </source>
</evidence>
<dbReference type="EMBL" id="JAJIRN010000005">
    <property type="protein sequence ID" value="MCV2368888.1"/>
    <property type="molecule type" value="Genomic_DNA"/>
</dbReference>
<dbReference type="Proteomes" id="UP001209701">
    <property type="component" value="Unassembled WGS sequence"/>
</dbReference>
<organism evidence="1 2">
    <name type="scientific">Roseateles oligotrophus</name>
    <dbReference type="NCBI Taxonomy" id="1769250"/>
    <lineage>
        <taxon>Bacteria</taxon>
        <taxon>Pseudomonadati</taxon>
        <taxon>Pseudomonadota</taxon>
        <taxon>Betaproteobacteria</taxon>
        <taxon>Burkholderiales</taxon>
        <taxon>Sphaerotilaceae</taxon>
        <taxon>Roseateles</taxon>
    </lineage>
</organism>
<dbReference type="RefSeq" id="WP_263571482.1">
    <property type="nucleotide sequence ID" value="NZ_JAJIRN010000005.1"/>
</dbReference>
<gene>
    <name evidence="1" type="ORF">LNV07_12425</name>
</gene>
<comment type="caution">
    <text evidence="1">The sequence shown here is derived from an EMBL/GenBank/DDBJ whole genome shotgun (WGS) entry which is preliminary data.</text>
</comment>
<evidence type="ECO:0000313" key="2">
    <source>
        <dbReference type="Proteomes" id="UP001209701"/>
    </source>
</evidence>
<protein>
    <submittedName>
        <fullName evidence="1">Uncharacterized protein</fullName>
    </submittedName>
</protein>
<name>A0ABT2YFQ9_9BURK</name>
<sequence length="196" mass="20633">MNLCEYLSEALVIGNGAALPCPALTGLLSLGVHSRWADADEDSGARRQLAQASRDAELSGAPGLLLLSADLPADAALGRHDDALIEGLENSAWDLLYLAHDEGQLDARSARRPLWVPCDSPPAGVRALGLSLPLLRRVLAQTLDLGPAASLRAGHWLGLLGWQASRLCRDGSALAKWPARIHAAHQTPRGAALGAR</sequence>
<proteinExistence type="predicted"/>
<accession>A0ABT2YFQ9</accession>